<dbReference type="Proteomes" id="UP000515317">
    <property type="component" value="Chromosome"/>
</dbReference>
<evidence type="ECO:0000313" key="8">
    <source>
        <dbReference type="Proteomes" id="UP000515317"/>
    </source>
</evidence>
<keyword evidence="5" id="KW-0547">Nucleotide-binding</keyword>
<dbReference type="GO" id="GO:0006015">
    <property type="term" value="P:5-phosphoribose 1-diphosphate biosynthetic process"/>
    <property type="evidence" value="ECO:0007669"/>
    <property type="project" value="UniProtKB-UniPathway"/>
</dbReference>
<evidence type="ECO:0000256" key="3">
    <source>
        <dbReference type="ARBA" id="ARBA00012892"/>
    </source>
</evidence>
<dbReference type="UniPathway" id="UPA00087">
    <property type="reaction ID" value="UER00175"/>
</dbReference>
<name>A0A6S6QHP8_9HYPH</name>
<dbReference type="AlphaFoldDB" id="A0A6S6QHP8"/>
<dbReference type="SUPFAM" id="SSF52540">
    <property type="entry name" value="P-loop containing nucleoside triphosphate hydrolases"/>
    <property type="match status" value="1"/>
</dbReference>
<keyword evidence="7" id="KW-0418">Kinase</keyword>
<accession>A0A6S6QHP8</accession>
<evidence type="ECO:0000256" key="4">
    <source>
        <dbReference type="ARBA" id="ARBA00022679"/>
    </source>
</evidence>
<comment type="pathway">
    <text evidence="2">Metabolic intermediate biosynthesis; 5-phospho-alpha-D-ribose 1-diphosphate biosynthesis; 5-phospho-alpha-D-ribose 1-diphosphate from D-ribose 5-phosphate (route II): step 3/3.</text>
</comment>
<dbReference type="Gene3D" id="3.40.50.300">
    <property type="entry name" value="P-loop containing nucleotide triphosphate hydrolases"/>
    <property type="match status" value="1"/>
</dbReference>
<protein>
    <recommendedName>
        <fullName evidence="3">ribose 1,5-bisphosphate phosphokinase</fullName>
        <ecNumber evidence="3">2.7.4.23</ecNumber>
    </recommendedName>
</protein>
<evidence type="ECO:0000256" key="5">
    <source>
        <dbReference type="ARBA" id="ARBA00022741"/>
    </source>
</evidence>
<evidence type="ECO:0000256" key="1">
    <source>
        <dbReference type="ARBA" id="ARBA00000373"/>
    </source>
</evidence>
<comment type="catalytic activity">
    <reaction evidence="1">
        <text>alpha-D-ribose 1,5-bisphosphate + ATP = 5-phospho-alpha-D-ribose 1-diphosphate + ADP</text>
        <dbReference type="Rhea" id="RHEA:20109"/>
        <dbReference type="ChEBI" id="CHEBI:30616"/>
        <dbReference type="ChEBI" id="CHEBI:58017"/>
        <dbReference type="ChEBI" id="CHEBI:68688"/>
        <dbReference type="ChEBI" id="CHEBI:456216"/>
        <dbReference type="EC" id="2.7.4.23"/>
    </reaction>
</comment>
<dbReference type="NCBIfam" id="TIGR02322">
    <property type="entry name" value="phosphon_PhnN"/>
    <property type="match status" value="1"/>
</dbReference>
<proteinExistence type="predicted"/>
<dbReference type="EMBL" id="AP023361">
    <property type="protein sequence ID" value="BCJ89694.1"/>
    <property type="molecule type" value="Genomic_DNA"/>
</dbReference>
<keyword evidence="4" id="KW-0808">Transferase</keyword>
<evidence type="ECO:0000256" key="6">
    <source>
        <dbReference type="ARBA" id="ARBA00022840"/>
    </source>
</evidence>
<dbReference type="InterPro" id="IPR027417">
    <property type="entry name" value="P-loop_NTPase"/>
</dbReference>
<reference evidence="7 8" key="1">
    <citation type="submission" date="2020-08" db="EMBL/GenBank/DDBJ databases">
        <title>Genome sequence of Rhizobiales bacterium strain IZ6.</title>
        <authorList>
            <person name="Nakai R."/>
            <person name="Naganuma T."/>
        </authorList>
    </citation>
    <scope>NUCLEOTIDE SEQUENCE [LARGE SCALE GENOMIC DNA]</scope>
    <source>
        <strain evidence="7 8">IZ6</strain>
    </source>
</reference>
<dbReference type="InterPro" id="IPR012699">
    <property type="entry name" value="PhnN"/>
</dbReference>
<keyword evidence="6" id="KW-0067">ATP-binding</keyword>
<dbReference type="RefSeq" id="WP_225873973.1">
    <property type="nucleotide sequence ID" value="NZ_AP023361.1"/>
</dbReference>
<evidence type="ECO:0000256" key="2">
    <source>
        <dbReference type="ARBA" id="ARBA00005069"/>
    </source>
</evidence>
<evidence type="ECO:0000313" key="7">
    <source>
        <dbReference type="EMBL" id="BCJ89694.1"/>
    </source>
</evidence>
<dbReference type="GO" id="GO:0033863">
    <property type="term" value="F:ribose 1,5-bisphosphate phosphokinase activity"/>
    <property type="evidence" value="ECO:0007669"/>
    <property type="project" value="UniProtKB-EC"/>
</dbReference>
<dbReference type="EC" id="2.7.4.23" evidence="3"/>
<sequence>MTGGFVFVVGPSGAGKDSLISYARGAFGSDQRIIFPRRIVTRASSEHEDHDSLSETAFAEAETSGAFALHWRAHGLGYAIPKSAREEVEAGKIAVCNISRRVVPWTRVHLPNVKVVEVTAPAEVLAARLAGRARLEDGDLAARLARSLEVWTPVDTSIVNDRSIDEGGRELVSFITSHAEHCGREDRLVPRFG</sequence>
<dbReference type="KEGG" id="tso:IZ6_04290"/>
<dbReference type="GO" id="GO:0005524">
    <property type="term" value="F:ATP binding"/>
    <property type="evidence" value="ECO:0007669"/>
    <property type="project" value="UniProtKB-KW"/>
</dbReference>
<gene>
    <name evidence="7" type="primary">phnN</name>
    <name evidence="7" type="ORF">IZ6_04290</name>
</gene>
<keyword evidence="8" id="KW-1185">Reference proteome</keyword>
<organism evidence="7 8">
    <name type="scientific">Terrihabitans soli</name>
    <dbReference type="NCBI Taxonomy" id="708113"/>
    <lineage>
        <taxon>Bacteria</taxon>
        <taxon>Pseudomonadati</taxon>
        <taxon>Pseudomonadota</taxon>
        <taxon>Alphaproteobacteria</taxon>
        <taxon>Hyphomicrobiales</taxon>
        <taxon>Terrihabitans</taxon>
    </lineage>
</organism>